<evidence type="ECO:0000313" key="3">
    <source>
        <dbReference type="Proteomes" id="UP000240493"/>
    </source>
</evidence>
<keyword evidence="3" id="KW-1185">Reference proteome</keyword>
<feature type="compositionally biased region" description="Polar residues" evidence="1">
    <location>
        <begin position="130"/>
        <end position="139"/>
    </location>
</feature>
<accession>A0A2T3YSW0</accession>
<dbReference type="EMBL" id="KZ679274">
    <property type="protein sequence ID" value="PTB35662.1"/>
    <property type="molecule type" value="Genomic_DNA"/>
</dbReference>
<dbReference type="STRING" id="1042311.A0A2T3YSW0"/>
<dbReference type="AlphaFoldDB" id="A0A2T3YSW0"/>
<proteinExistence type="predicted"/>
<evidence type="ECO:0000256" key="1">
    <source>
        <dbReference type="SAM" id="MobiDB-lite"/>
    </source>
</evidence>
<name>A0A2T3YSW0_TRIA4</name>
<sequence length="445" mass="49304">MCGCHRLTAEPSIIIAHPSDNLRTGLAILKTLAQTQIRDQYKLHSATRFQIYLSLRPTFEYLASPSDNLSICFKSPYLSGAVLASGDNCDSVSTITCGIRFSNTDDTIFALTPAHALKQNGQGNEKKIQKGTSSLQSMPSEPQATCVLADVEYDMAELRQLEKDSAEAIVHREYKSKPAKKHGDGYVQIPGTRVITPSRAWGRLVQPNSPNLDWTLVEINPSHGLTAADDARQIFDLGDEKRAVQVITTRGPLQGTIRRTLTFITNSGSDSPLCEVWTVTVAGLGDGDVRMGDSGSLVIDSITGQPCGYVIAVNRLQQLYVVPLCLMLQQIAEMVSIPNVKPEVFLNLEPNWRPIQAQGPVFRVLMTYFSQPWSRTRIGEPRPAWLRKLRAKCAGGWNYIEMGIRGLFSPSTAKPSTYHGLKCHNQCDVFSEYDVQYPLLLLKEY</sequence>
<evidence type="ECO:0000313" key="2">
    <source>
        <dbReference type="EMBL" id="PTB35662.1"/>
    </source>
</evidence>
<reference evidence="2 3" key="1">
    <citation type="submission" date="2016-07" db="EMBL/GenBank/DDBJ databases">
        <title>Multiple horizontal gene transfer events from other fungi enriched the ability of initially mycotrophic Trichoderma (Ascomycota) to feed on dead plant biomass.</title>
        <authorList>
            <consortium name="DOE Joint Genome Institute"/>
            <person name="Aerts A."/>
            <person name="Atanasova L."/>
            <person name="Chenthamara K."/>
            <person name="Zhang J."/>
            <person name="Grujic M."/>
            <person name="Henrissat B."/>
            <person name="Kuo A."/>
            <person name="Salamov A."/>
            <person name="Lipzen A."/>
            <person name="Labutti K."/>
            <person name="Barry K."/>
            <person name="Miao Y."/>
            <person name="Rahimi M.J."/>
            <person name="Shen Q."/>
            <person name="Grigoriev I.V."/>
            <person name="Kubicek C.P."/>
            <person name="Druzhinina I.S."/>
        </authorList>
    </citation>
    <scope>NUCLEOTIDE SEQUENCE [LARGE SCALE GENOMIC DNA]</scope>
    <source>
        <strain evidence="2 3">CBS 433.97</strain>
    </source>
</reference>
<protein>
    <submittedName>
        <fullName evidence="2">Uncharacterized protein</fullName>
    </submittedName>
</protein>
<gene>
    <name evidence="2" type="ORF">M441DRAFT_152897</name>
</gene>
<organism evidence="2 3">
    <name type="scientific">Trichoderma asperellum (strain ATCC 204424 / CBS 433.97 / NBRC 101777)</name>
    <dbReference type="NCBI Taxonomy" id="1042311"/>
    <lineage>
        <taxon>Eukaryota</taxon>
        <taxon>Fungi</taxon>
        <taxon>Dikarya</taxon>
        <taxon>Ascomycota</taxon>
        <taxon>Pezizomycotina</taxon>
        <taxon>Sordariomycetes</taxon>
        <taxon>Hypocreomycetidae</taxon>
        <taxon>Hypocreales</taxon>
        <taxon>Hypocreaceae</taxon>
        <taxon>Trichoderma</taxon>
    </lineage>
</organism>
<dbReference type="Proteomes" id="UP000240493">
    <property type="component" value="Unassembled WGS sequence"/>
</dbReference>
<feature type="region of interest" description="Disordered" evidence="1">
    <location>
        <begin position="120"/>
        <end position="139"/>
    </location>
</feature>
<dbReference type="OrthoDB" id="3695411at2759"/>